<sequence>MTGIFRNLSISFAIWIFPLFVFAAPVPNVGIIPGNIWYSAYPLREGVEVGVYTAIFNGSDFTVQGRVAFRDNDRLITEAPFLIAPGKLDEVRINWVPREGEHSVSALITKVERIEQGTSPATITLATNVAAKNEVTVEPLPSPPPPASPNVNSASVSAETAVITGDFGAVGSALSTAANTIGALASSTTNTVASVASRVLPAYVSEPIGSVAESGDSFRVTAATAVEAKKADLRQALAEGEAAKQARASETRASGLTQVGGLAAIAPVRWLVSGYRATMAKLSDWVLGDLPTKVTAAEEGTGGGVKEPLQYAAYFGLASAGLLLRHAWVFWIVVLVLLFFLLRFLFRKLFRRNYY</sequence>
<protein>
    <submittedName>
        <fullName evidence="2">Uncharacterized protein</fullName>
    </submittedName>
</protein>
<reference evidence="2 3" key="1">
    <citation type="submission" date="2017-09" db="EMBL/GenBank/DDBJ databases">
        <title>Depth-based differentiation of microbial function through sediment-hosted aquifers and enrichment of novel symbionts in the deep terrestrial subsurface.</title>
        <authorList>
            <person name="Probst A.J."/>
            <person name="Ladd B."/>
            <person name="Jarett J.K."/>
            <person name="Geller-Mcgrath D.E."/>
            <person name="Sieber C.M."/>
            <person name="Emerson J.B."/>
            <person name="Anantharaman K."/>
            <person name="Thomas B.C."/>
            <person name="Malmstrom R."/>
            <person name="Stieglmeier M."/>
            <person name="Klingl A."/>
            <person name="Woyke T."/>
            <person name="Ryan C.M."/>
            <person name="Banfield J.F."/>
        </authorList>
    </citation>
    <scope>NUCLEOTIDE SEQUENCE [LARGE SCALE GENOMIC DNA]</scope>
    <source>
        <strain evidence="2">CG10_big_fil_rev_8_21_14_0_10_51_16</strain>
    </source>
</reference>
<accession>A0A2H0RF90</accession>
<evidence type="ECO:0000313" key="2">
    <source>
        <dbReference type="EMBL" id="PIR45212.1"/>
    </source>
</evidence>
<gene>
    <name evidence="2" type="ORF">COV10_00490</name>
</gene>
<evidence type="ECO:0000313" key="3">
    <source>
        <dbReference type="Proteomes" id="UP000228767"/>
    </source>
</evidence>
<dbReference type="EMBL" id="PCYI01000003">
    <property type="protein sequence ID" value="PIR45212.1"/>
    <property type="molecule type" value="Genomic_DNA"/>
</dbReference>
<keyword evidence="1" id="KW-1133">Transmembrane helix</keyword>
<dbReference type="AlphaFoldDB" id="A0A2H0RF90"/>
<comment type="caution">
    <text evidence="2">The sequence shown here is derived from an EMBL/GenBank/DDBJ whole genome shotgun (WGS) entry which is preliminary data.</text>
</comment>
<name>A0A2H0RF90_9BACT</name>
<keyword evidence="1" id="KW-0812">Transmembrane</keyword>
<keyword evidence="1" id="KW-0472">Membrane</keyword>
<dbReference type="Proteomes" id="UP000228767">
    <property type="component" value="Unassembled WGS sequence"/>
</dbReference>
<proteinExistence type="predicted"/>
<organism evidence="2 3">
    <name type="scientific">Candidatus Vogelbacteria bacterium CG10_big_fil_rev_8_21_14_0_10_51_16</name>
    <dbReference type="NCBI Taxonomy" id="1975045"/>
    <lineage>
        <taxon>Bacteria</taxon>
        <taxon>Candidatus Vogeliibacteriota</taxon>
    </lineage>
</organism>
<evidence type="ECO:0000256" key="1">
    <source>
        <dbReference type="SAM" id="Phobius"/>
    </source>
</evidence>
<feature type="transmembrane region" description="Helical" evidence="1">
    <location>
        <begin position="328"/>
        <end position="346"/>
    </location>
</feature>